<gene>
    <name evidence="1" type="ORF">BSTOLATCC_MIC66177</name>
</gene>
<sequence length="73" mass="9052">MRPDFHKCHSMRRFANRCREQYWDKEDYNAPNDYYEYIYNFPEIQALKTVHFNYSKAKISVREKIIKVILLLC</sequence>
<keyword evidence="2" id="KW-1185">Reference proteome</keyword>
<dbReference type="Proteomes" id="UP001162131">
    <property type="component" value="Unassembled WGS sequence"/>
</dbReference>
<evidence type="ECO:0000313" key="2">
    <source>
        <dbReference type="Proteomes" id="UP001162131"/>
    </source>
</evidence>
<proteinExistence type="predicted"/>
<reference evidence="1" key="1">
    <citation type="submission" date="2021-09" db="EMBL/GenBank/DDBJ databases">
        <authorList>
            <consortium name="AG Swart"/>
            <person name="Singh M."/>
            <person name="Singh A."/>
            <person name="Seah K."/>
            <person name="Emmerich C."/>
        </authorList>
    </citation>
    <scope>NUCLEOTIDE SEQUENCE</scope>
    <source>
        <strain evidence="1">ATCC30299</strain>
    </source>
</reference>
<dbReference type="EMBL" id="CAJZBQ010000064">
    <property type="protein sequence ID" value="CAG9336299.1"/>
    <property type="molecule type" value="Genomic_DNA"/>
</dbReference>
<comment type="caution">
    <text evidence="1">The sequence shown here is derived from an EMBL/GenBank/DDBJ whole genome shotgun (WGS) entry which is preliminary data.</text>
</comment>
<name>A0AAU9KE20_9CILI</name>
<organism evidence="1 2">
    <name type="scientific">Blepharisma stoltei</name>
    <dbReference type="NCBI Taxonomy" id="1481888"/>
    <lineage>
        <taxon>Eukaryota</taxon>
        <taxon>Sar</taxon>
        <taxon>Alveolata</taxon>
        <taxon>Ciliophora</taxon>
        <taxon>Postciliodesmatophora</taxon>
        <taxon>Heterotrichea</taxon>
        <taxon>Heterotrichida</taxon>
        <taxon>Blepharismidae</taxon>
        <taxon>Blepharisma</taxon>
    </lineage>
</organism>
<protein>
    <submittedName>
        <fullName evidence="1">Uncharacterized protein</fullName>
    </submittedName>
</protein>
<evidence type="ECO:0000313" key="1">
    <source>
        <dbReference type="EMBL" id="CAG9336299.1"/>
    </source>
</evidence>
<dbReference type="AlphaFoldDB" id="A0AAU9KE20"/>
<accession>A0AAU9KE20</accession>